<feature type="transmembrane region" description="Helical" evidence="1">
    <location>
        <begin position="103"/>
        <end position="123"/>
    </location>
</feature>
<keyword evidence="1" id="KW-1133">Transmembrane helix</keyword>
<gene>
    <name evidence="3" type="ORF">M5X19_35150</name>
</gene>
<feature type="transmembrane region" description="Helical" evidence="1">
    <location>
        <begin position="12"/>
        <end position="34"/>
    </location>
</feature>
<dbReference type="Proteomes" id="UP001527099">
    <property type="component" value="Unassembled WGS sequence"/>
</dbReference>
<organism evidence="3 4">
    <name type="scientific">Paenibacillus alginolyticus</name>
    <dbReference type="NCBI Taxonomy" id="59839"/>
    <lineage>
        <taxon>Bacteria</taxon>
        <taxon>Bacillati</taxon>
        <taxon>Bacillota</taxon>
        <taxon>Bacilli</taxon>
        <taxon>Bacillales</taxon>
        <taxon>Paenibacillaceae</taxon>
        <taxon>Paenibacillus</taxon>
    </lineage>
</organism>
<dbReference type="RefSeq" id="WP_268618561.1">
    <property type="nucleotide sequence ID" value="NZ_JAMDMX010000188.1"/>
</dbReference>
<sequence>MNRRERIKTIILYGVFICYIVFLIKLSFLSRISLLEMFNSQRTLNRSINLIPFYSIKEYILGGSATIKKFAFSNVVGNIVILIPLGTYLSLFKKDKRVITNLLSIFFVSLSVEITQGLLGIGTSDIDDIILNCLGGLIGILGYKFLAFILRDEKKVRTVITILSAIGLPVILYLLFMVRLRL</sequence>
<feature type="domain" description="VanZ-like" evidence="2">
    <location>
        <begin position="16"/>
        <end position="146"/>
    </location>
</feature>
<dbReference type="InterPro" id="IPR053150">
    <property type="entry name" value="Teicoplanin_resist-assoc"/>
</dbReference>
<dbReference type="PANTHER" id="PTHR36834:SF2">
    <property type="entry name" value="MEMBRANE PROTEIN"/>
    <property type="match status" value="1"/>
</dbReference>
<proteinExistence type="predicted"/>
<evidence type="ECO:0000259" key="2">
    <source>
        <dbReference type="Pfam" id="PF04892"/>
    </source>
</evidence>
<feature type="transmembrane region" description="Helical" evidence="1">
    <location>
        <begin position="158"/>
        <end position="178"/>
    </location>
</feature>
<dbReference type="InterPro" id="IPR006976">
    <property type="entry name" value="VanZ-like"/>
</dbReference>
<evidence type="ECO:0000313" key="3">
    <source>
        <dbReference type="EMBL" id="MCY9698042.1"/>
    </source>
</evidence>
<protein>
    <submittedName>
        <fullName evidence="3">VanZ family protein</fullName>
    </submittedName>
</protein>
<accession>A0ABT4GP93</accession>
<evidence type="ECO:0000256" key="1">
    <source>
        <dbReference type="SAM" id="Phobius"/>
    </source>
</evidence>
<feature type="transmembrane region" description="Helical" evidence="1">
    <location>
        <begin position="70"/>
        <end position="91"/>
    </location>
</feature>
<keyword evidence="1" id="KW-0812">Transmembrane</keyword>
<evidence type="ECO:0000313" key="4">
    <source>
        <dbReference type="Proteomes" id="UP001527099"/>
    </source>
</evidence>
<dbReference type="Pfam" id="PF04892">
    <property type="entry name" value="VanZ"/>
    <property type="match status" value="1"/>
</dbReference>
<reference evidence="3 4" key="1">
    <citation type="submission" date="2022-05" db="EMBL/GenBank/DDBJ databases">
        <title>Genome Sequencing of Bee-Associated Microbes.</title>
        <authorList>
            <person name="Dunlap C."/>
        </authorList>
    </citation>
    <scope>NUCLEOTIDE SEQUENCE [LARGE SCALE GENOMIC DNA]</scope>
    <source>
        <strain evidence="3 4">NRRL B-14421</strain>
    </source>
</reference>
<comment type="caution">
    <text evidence="3">The sequence shown here is derived from an EMBL/GenBank/DDBJ whole genome shotgun (WGS) entry which is preliminary data.</text>
</comment>
<keyword evidence="4" id="KW-1185">Reference proteome</keyword>
<keyword evidence="1" id="KW-0472">Membrane</keyword>
<feature type="transmembrane region" description="Helical" evidence="1">
    <location>
        <begin position="129"/>
        <end position="146"/>
    </location>
</feature>
<name>A0ABT4GP93_9BACL</name>
<dbReference type="EMBL" id="JAMDMX010000188">
    <property type="protein sequence ID" value="MCY9698042.1"/>
    <property type="molecule type" value="Genomic_DNA"/>
</dbReference>
<dbReference type="PANTHER" id="PTHR36834">
    <property type="entry name" value="MEMBRANE PROTEIN-RELATED"/>
    <property type="match status" value="1"/>
</dbReference>